<accession>A0A502DKG1</accession>
<dbReference type="InterPro" id="IPR021253">
    <property type="entry name" value="ZrgA-like"/>
</dbReference>
<dbReference type="Proteomes" id="UP000319212">
    <property type="component" value="Unassembled WGS sequence"/>
</dbReference>
<protein>
    <submittedName>
        <fullName evidence="2">DUF2796 domain-containing protein</fullName>
    </submittedName>
</protein>
<evidence type="ECO:0000313" key="3">
    <source>
        <dbReference type="Proteomes" id="UP000319212"/>
    </source>
</evidence>
<keyword evidence="1" id="KW-0732">Signal</keyword>
<dbReference type="AlphaFoldDB" id="A0A502DKG1"/>
<evidence type="ECO:0000256" key="1">
    <source>
        <dbReference type="SAM" id="SignalP"/>
    </source>
</evidence>
<feature type="chain" id="PRO_5021425814" evidence="1">
    <location>
        <begin position="28"/>
        <end position="184"/>
    </location>
</feature>
<name>A0A502DKG1_9BURK</name>
<sequence>MIRGIFRLPHLLLASAALLAAPFALHAQSQHAHVHGQVRLDIAIEGPSVVIQMEAPLDNFIGFERAPRNAAESQAVEQAVTQLRAADALFTIDPAGNCKLGPVQLRAPVLGLGKDAPAAASGDHGDLDATFAFNCTNAAAVKFIDVGLFTAFKGPRQIDAQIASPQGQFKRTLKRPNARLAWTK</sequence>
<comment type="caution">
    <text evidence="2">The sequence shown here is derived from an EMBL/GenBank/DDBJ whole genome shotgun (WGS) entry which is preliminary data.</text>
</comment>
<organism evidence="2 3">
    <name type="scientific">Variovorax guangxiensis</name>
    <dbReference type="NCBI Taxonomy" id="1775474"/>
    <lineage>
        <taxon>Bacteria</taxon>
        <taxon>Pseudomonadati</taxon>
        <taxon>Pseudomonadota</taxon>
        <taxon>Betaproteobacteria</taxon>
        <taxon>Burkholderiales</taxon>
        <taxon>Comamonadaceae</taxon>
        <taxon>Variovorax</taxon>
    </lineage>
</organism>
<gene>
    <name evidence="2" type="ORF">EAH82_14925</name>
</gene>
<dbReference type="RefSeq" id="WP_140844393.1">
    <property type="nucleotide sequence ID" value="NZ_RCZI01000004.1"/>
</dbReference>
<feature type="signal peptide" evidence="1">
    <location>
        <begin position="1"/>
        <end position="27"/>
    </location>
</feature>
<dbReference type="EMBL" id="RCZI01000004">
    <property type="protein sequence ID" value="TPG25723.1"/>
    <property type="molecule type" value="Genomic_DNA"/>
</dbReference>
<dbReference type="Pfam" id="PF10986">
    <property type="entry name" value="ZrgA"/>
    <property type="match status" value="1"/>
</dbReference>
<evidence type="ECO:0000313" key="2">
    <source>
        <dbReference type="EMBL" id="TPG25723.1"/>
    </source>
</evidence>
<dbReference type="OrthoDB" id="7346546at2"/>
<reference evidence="2 3" key="1">
    <citation type="journal article" date="2019" name="Environ. Microbiol.">
        <title>Species interactions and distinct microbial communities in high Arctic permafrost affected cryosols are associated with the CH4 and CO2 gas fluxes.</title>
        <authorList>
            <person name="Altshuler I."/>
            <person name="Hamel J."/>
            <person name="Turney S."/>
            <person name="Magnuson E."/>
            <person name="Levesque R."/>
            <person name="Greer C."/>
            <person name="Whyte L.G."/>
        </authorList>
    </citation>
    <scope>NUCLEOTIDE SEQUENCE [LARGE SCALE GENOMIC DNA]</scope>
    <source>
        <strain evidence="2 3">S06.C</strain>
    </source>
</reference>
<proteinExistence type="predicted"/>